<dbReference type="SUPFAM" id="SSF49373">
    <property type="entry name" value="Invasin/intimin cell-adhesion fragments"/>
    <property type="match status" value="3"/>
</dbReference>
<dbReference type="InterPro" id="IPR003790">
    <property type="entry name" value="GHL10"/>
</dbReference>
<reference evidence="3 4" key="1">
    <citation type="submission" date="2022-05" db="EMBL/GenBank/DDBJ databases">
        <title>Genome Sequencing of Bee-Associated Microbes.</title>
        <authorList>
            <person name="Dunlap C."/>
        </authorList>
    </citation>
    <scope>NUCLEOTIDE SEQUENCE [LARGE SCALE GENOMIC DNA]</scope>
    <source>
        <strain evidence="3 4">NRRL B-14421</strain>
    </source>
</reference>
<dbReference type="SMART" id="SM00635">
    <property type="entry name" value="BID_2"/>
    <property type="match status" value="3"/>
</dbReference>
<evidence type="ECO:0000256" key="1">
    <source>
        <dbReference type="ARBA" id="ARBA00022729"/>
    </source>
</evidence>
<evidence type="ECO:0000259" key="2">
    <source>
        <dbReference type="SMART" id="SM00635"/>
    </source>
</evidence>
<organism evidence="3 4">
    <name type="scientific">Paenibacillus alginolyticus</name>
    <dbReference type="NCBI Taxonomy" id="59839"/>
    <lineage>
        <taxon>Bacteria</taxon>
        <taxon>Bacillati</taxon>
        <taxon>Bacillota</taxon>
        <taxon>Bacilli</taxon>
        <taxon>Bacillales</taxon>
        <taxon>Paenibacillaceae</taxon>
        <taxon>Paenibacillus</taxon>
    </lineage>
</organism>
<name>A0ABT4GG83_9BACL</name>
<dbReference type="InterPro" id="IPR052177">
    <property type="entry name" value="Divisome_Glycosyl_Hydrolase"/>
</dbReference>
<evidence type="ECO:0000313" key="4">
    <source>
        <dbReference type="Proteomes" id="UP001527099"/>
    </source>
</evidence>
<feature type="domain" description="BIG2" evidence="2">
    <location>
        <begin position="225"/>
        <end position="298"/>
    </location>
</feature>
<dbReference type="InterPro" id="IPR003343">
    <property type="entry name" value="Big_2"/>
</dbReference>
<dbReference type="SUPFAM" id="SSF51445">
    <property type="entry name" value="(Trans)glycosidases"/>
    <property type="match status" value="1"/>
</dbReference>
<dbReference type="Gene3D" id="3.20.20.80">
    <property type="entry name" value="Glycosidases"/>
    <property type="match status" value="1"/>
</dbReference>
<dbReference type="PANTHER" id="PTHR43405:SF1">
    <property type="entry name" value="GLYCOSYL HYDROLASE DIGH"/>
    <property type="match status" value="1"/>
</dbReference>
<dbReference type="Gene3D" id="2.60.40.1080">
    <property type="match status" value="3"/>
</dbReference>
<feature type="domain" description="BIG2" evidence="2">
    <location>
        <begin position="304"/>
        <end position="386"/>
    </location>
</feature>
<feature type="domain" description="BIG2" evidence="2">
    <location>
        <begin position="394"/>
        <end position="475"/>
    </location>
</feature>
<dbReference type="PANTHER" id="PTHR43405">
    <property type="entry name" value="GLYCOSYL HYDROLASE DIGH"/>
    <property type="match status" value="1"/>
</dbReference>
<dbReference type="InterPro" id="IPR013783">
    <property type="entry name" value="Ig-like_fold"/>
</dbReference>
<evidence type="ECO:0000313" key="3">
    <source>
        <dbReference type="EMBL" id="MCY9695200.1"/>
    </source>
</evidence>
<dbReference type="Pfam" id="PF22359">
    <property type="entry name" value="Big-like"/>
    <property type="match status" value="2"/>
</dbReference>
<accession>A0ABT4GG83</accession>
<dbReference type="Gene3D" id="2.60.40.10">
    <property type="entry name" value="Immunoglobulins"/>
    <property type="match status" value="1"/>
</dbReference>
<comment type="caution">
    <text evidence="3">The sequence shown here is derived from an EMBL/GenBank/DDBJ whole genome shotgun (WGS) entry which is preliminary data.</text>
</comment>
<dbReference type="RefSeq" id="WP_268616634.1">
    <property type="nucleotide sequence ID" value="NZ_JAMDMX010000066.1"/>
</dbReference>
<dbReference type="InterPro" id="IPR017853">
    <property type="entry name" value="GH"/>
</dbReference>
<gene>
    <name evidence="3" type="ORF">M5X19_20180</name>
</gene>
<dbReference type="EMBL" id="JAMDMX010000066">
    <property type="protein sequence ID" value="MCY9695200.1"/>
    <property type="molecule type" value="Genomic_DNA"/>
</dbReference>
<dbReference type="InterPro" id="IPR008964">
    <property type="entry name" value="Invasin/intimin_cell_adhesion"/>
</dbReference>
<dbReference type="Pfam" id="PF02368">
    <property type="entry name" value="Big_2"/>
    <property type="match status" value="1"/>
</dbReference>
<proteinExistence type="predicted"/>
<dbReference type="NCBIfam" id="NF047446">
    <property type="entry name" value="barrel_OmpL47"/>
    <property type="match status" value="1"/>
</dbReference>
<keyword evidence="4" id="KW-1185">Reference proteome</keyword>
<keyword evidence="1" id="KW-0732">Signal</keyword>
<dbReference type="Gene3D" id="2.60.120.430">
    <property type="entry name" value="Galactose-binding lectin"/>
    <property type="match status" value="1"/>
</dbReference>
<dbReference type="InterPro" id="IPR054604">
    <property type="entry name" value="SbsC_Big-like"/>
</dbReference>
<dbReference type="Proteomes" id="UP001527099">
    <property type="component" value="Unassembled WGS sequence"/>
</dbReference>
<dbReference type="Pfam" id="PF02638">
    <property type="entry name" value="GHL10"/>
    <property type="match status" value="1"/>
</dbReference>
<dbReference type="InterPro" id="IPR058094">
    <property type="entry name" value="Ig-like_OmpL47-like"/>
</dbReference>
<sequence length="1196" mass="129619">MKKFVQSRTVSIPFTMALLLFLSTIMFGVPIVSADTEAALSADMQTSAVVQATADVEGFEQTANLFSSSARATASIGLISRPETIYYGYHAVKLSYDFTGTIGTSAAYVNFKDPDGTTGRTLQGLPKKLGLWVYGDGNNHWLRAQVKDSAGTVSALDFTSGNGLSWTGWKYITVSIPTSLKAPIKLNQIYVAETKDNNKNKGALYFDQLTAFYTDSTVYGLDLADLPPLQVGESKKAQVFATYQNAAEPVPVTSGLSFRSSNDQVATVDVSGTVRALQAGTATIYASYGTAPEASYVLTVSTSAAVPSKLEQSSLEKLESGSTNKIRLYAVYPDMTEPVTVQSGATFESSTPDVATVDADGVVKAVKPGTTTITMSYKGVSKAYTLNVNAPIPVLQSIKLTELHTMTLGDTLQAKVLGTYTWLSDPVQLTSGVTYTSSNPAIAAVSASGIVTALKFGTSRITATYGGKTSDFYLVVNNVTAIPKSELRAAWIATVDNIDWPDKGVTDPEQQKRDFIKLLDQLQATGINAVIVQVKPTADSLYPSQFGPWSEWLTGVQGKDPGYNPLAFMLEEVHKRNMEFHAWFNPYRISLQDRLDKLVPDHPARQHPDWVVSYGGKLYFNPGIPEAKQFIMDGIMEVVKNYDVDAVHFDDYFYPYPVSGVDFPDQVAFQKYGAGFASIADWRRNNVNSFVQEIGARIKQEKSYVKFGISPFGIWRNKGEDPAGSDTNGLSSYDAIYADSKKWVDQQWIDYIAPQIYWYMGYSPAAYDKLIEWWNDVVANKNVHLYSGQATYRIGSNDPSWLNPNEMPDQVSYNRNFSNVKGSIFFSAKWLPANPLGFTDRLKTDLYRYPALVPAMPWLDNQAPAAPALASAIRKAPGVELTWANGASDAAYFTVYRFEGDTAGSLQDATKIVATVRKQEGAKGTFVDRTAVDGARYTYVITAVDRLHNESAASNTIAITNVLDVTAPVTTATAQGTIRNGWYVSEATVTLTATDDLTGVSSTQYSTDNGISWQPYGGPITIEADGGTTLLYRSEDAAGNVEQAKSSEISIDRTAPVIQISGGTTYTVDQTVQIKCTASDTVSGLVYNPCSALLVDAPAYEIGLGSHVVTIDVQDTAGNTASASFTYTVQTTVSSISNVTRTFVTGPGADGVTNSLVKKLEHGNYDAFIHEVQAQTGKRLTAHQADVLIRLAASLQ</sequence>
<dbReference type="Gene3D" id="3.30.1920.20">
    <property type="match status" value="1"/>
</dbReference>
<protein>
    <submittedName>
        <fullName evidence="3">Family 10 glycosylhydrolase</fullName>
    </submittedName>
</protein>